<sequence length="68" mass="8036">MKYNPNASDRRLSAPIRKRSLETAENGSMVQDFDDMKRLGEDMKRMKTEQELEEEGYVNDPIQQETRK</sequence>
<reference evidence="2 3" key="1">
    <citation type="submission" date="2018-07" db="EMBL/GenBank/DDBJ databases">
        <title>Genomic Encyclopedia of Type Strains, Phase III (KMG-III): the genomes of soil and plant-associated and newly described type strains.</title>
        <authorList>
            <person name="Whitman W."/>
        </authorList>
    </citation>
    <scope>NUCLEOTIDE SEQUENCE [LARGE SCALE GENOMIC DNA]</scope>
    <source>
        <strain evidence="2 3">CECT 7287</strain>
    </source>
</reference>
<dbReference type="OrthoDB" id="2680441at2"/>
<dbReference type="Proteomes" id="UP000256977">
    <property type="component" value="Unassembled WGS sequence"/>
</dbReference>
<feature type="region of interest" description="Disordered" evidence="1">
    <location>
        <begin position="47"/>
        <end position="68"/>
    </location>
</feature>
<proteinExistence type="predicted"/>
<evidence type="ECO:0000313" key="3">
    <source>
        <dbReference type="Proteomes" id="UP000256977"/>
    </source>
</evidence>
<dbReference type="EMBL" id="QRDZ01000039">
    <property type="protein sequence ID" value="RED56504.1"/>
    <property type="molecule type" value="Genomic_DNA"/>
</dbReference>
<keyword evidence="3" id="KW-1185">Reference proteome</keyword>
<comment type="caution">
    <text evidence="2">The sequence shown here is derived from an EMBL/GenBank/DDBJ whole genome shotgun (WGS) entry which is preliminary data.</text>
</comment>
<feature type="region of interest" description="Disordered" evidence="1">
    <location>
        <begin position="1"/>
        <end position="26"/>
    </location>
</feature>
<accession>A0A3D9I424</accession>
<organism evidence="2 3">
    <name type="scientific">Cohnella phaseoli</name>
    <dbReference type="NCBI Taxonomy" id="456490"/>
    <lineage>
        <taxon>Bacteria</taxon>
        <taxon>Bacillati</taxon>
        <taxon>Bacillota</taxon>
        <taxon>Bacilli</taxon>
        <taxon>Bacillales</taxon>
        <taxon>Paenibacillaceae</taxon>
        <taxon>Cohnella</taxon>
    </lineage>
</organism>
<gene>
    <name evidence="2" type="ORF">DFP98_13962</name>
</gene>
<evidence type="ECO:0000256" key="1">
    <source>
        <dbReference type="SAM" id="MobiDB-lite"/>
    </source>
</evidence>
<evidence type="ECO:0000313" key="2">
    <source>
        <dbReference type="EMBL" id="RED56504.1"/>
    </source>
</evidence>
<protein>
    <submittedName>
        <fullName evidence="2">Uncharacterized protein</fullName>
    </submittedName>
</protein>
<dbReference type="RefSeq" id="WP_116064936.1">
    <property type="nucleotide sequence ID" value="NZ_QRDZ01000039.1"/>
</dbReference>
<name>A0A3D9I424_9BACL</name>
<dbReference type="AlphaFoldDB" id="A0A3D9I424"/>